<dbReference type="Proteomes" id="UP001142055">
    <property type="component" value="Chromosome 3"/>
</dbReference>
<feature type="non-terminal residue" evidence="2">
    <location>
        <position position="113"/>
    </location>
</feature>
<feature type="region of interest" description="Disordered" evidence="1">
    <location>
        <begin position="46"/>
        <end position="69"/>
    </location>
</feature>
<evidence type="ECO:0000313" key="2">
    <source>
        <dbReference type="EMBL" id="KAJ6217050.1"/>
    </source>
</evidence>
<feature type="compositionally biased region" description="Low complexity" evidence="1">
    <location>
        <begin position="52"/>
        <end position="69"/>
    </location>
</feature>
<gene>
    <name evidence="2" type="ORF">RDWZM_008207</name>
</gene>
<name>A0A9Q0M0J8_BLOTA</name>
<reference evidence="2" key="1">
    <citation type="submission" date="2022-12" db="EMBL/GenBank/DDBJ databases">
        <title>Genome assemblies of Blomia tropicalis.</title>
        <authorList>
            <person name="Cui Y."/>
        </authorList>
    </citation>
    <scope>NUCLEOTIDE SEQUENCE</scope>
    <source>
        <tissue evidence="2">Adult mites</tissue>
    </source>
</reference>
<keyword evidence="3" id="KW-1185">Reference proteome</keyword>
<sequence length="113" mass="11805">MLTLHSAYGSANGYPSGNGETNGGNYLDYTTLTNMTADRMVDSKSPLANLHSTNGNGTSPSGTTNGYGYYENAGAGPSTTNNTNSTANYYHAKASNSTGYEYGIQGNNQSDSY</sequence>
<evidence type="ECO:0000256" key="1">
    <source>
        <dbReference type="SAM" id="MobiDB-lite"/>
    </source>
</evidence>
<evidence type="ECO:0000313" key="3">
    <source>
        <dbReference type="Proteomes" id="UP001142055"/>
    </source>
</evidence>
<protein>
    <submittedName>
        <fullName evidence="2">Uncharacterized protein</fullName>
    </submittedName>
</protein>
<accession>A0A9Q0M0J8</accession>
<dbReference type="AlphaFoldDB" id="A0A9Q0M0J8"/>
<proteinExistence type="predicted"/>
<comment type="caution">
    <text evidence="2">The sequence shown here is derived from an EMBL/GenBank/DDBJ whole genome shotgun (WGS) entry which is preliminary data.</text>
</comment>
<dbReference type="EMBL" id="JAPWDV010000003">
    <property type="protein sequence ID" value="KAJ6217050.1"/>
    <property type="molecule type" value="Genomic_DNA"/>
</dbReference>
<organism evidence="2 3">
    <name type="scientific">Blomia tropicalis</name>
    <name type="common">Mite</name>
    <dbReference type="NCBI Taxonomy" id="40697"/>
    <lineage>
        <taxon>Eukaryota</taxon>
        <taxon>Metazoa</taxon>
        <taxon>Ecdysozoa</taxon>
        <taxon>Arthropoda</taxon>
        <taxon>Chelicerata</taxon>
        <taxon>Arachnida</taxon>
        <taxon>Acari</taxon>
        <taxon>Acariformes</taxon>
        <taxon>Sarcoptiformes</taxon>
        <taxon>Astigmata</taxon>
        <taxon>Glycyphagoidea</taxon>
        <taxon>Echimyopodidae</taxon>
        <taxon>Blomia</taxon>
    </lineage>
</organism>